<feature type="compositionally biased region" description="Low complexity" evidence="1">
    <location>
        <begin position="661"/>
        <end position="686"/>
    </location>
</feature>
<keyword evidence="2" id="KW-1133">Transmembrane helix</keyword>
<protein>
    <recommendedName>
        <fullName evidence="3">TRP C-terminal domain-containing protein</fullName>
    </recommendedName>
</protein>
<proteinExistence type="predicted"/>
<feature type="transmembrane region" description="Helical" evidence="2">
    <location>
        <begin position="389"/>
        <end position="408"/>
    </location>
</feature>
<reference evidence="4" key="1">
    <citation type="journal article" date="2020" name="bioRxiv">
        <title>Comparative genomics of Chlamydomonas.</title>
        <authorList>
            <person name="Craig R.J."/>
            <person name="Hasan A.R."/>
            <person name="Ness R.W."/>
            <person name="Keightley P.D."/>
        </authorList>
    </citation>
    <scope>NUCLEOTIDE SEQUENCE</scope>
    <source>
        <strain evidence="4">SAG 7.73</strain>
    </source>
</reference>
<feature type="region of interest" description="Disordered" evidence="1">
    <location>
        <begin position="1073"/>
        <end position="1125"/>
    </location>
</feature>
<evidence type="ECO:0000259" key="3">
    <source>
        <dbReference type="Pfam" id="PF06011"/>
    </source>
</evidence>
<dbReference type="EMBL" id="JAEHOC010000001">
    <property type="protein sequence ID" value="KAG2446307.1"/>
    <property type="molecule type" value="Genomic_DNA"/>
</dbReference>
<feature type="domain" description="TRP C-terminal" evidence="3">
    <location>
        <begin position="877"/>
        <end position="1052"/>
    </location>
</feature>
<evidence type="ECO:0000313" key="4">
    <source>
        <dbReference type="EMBL" id="KAG2446307.1"/>
    </source>
</evidence>
<organism evidence="4 5">
    <name type="scientific">Chlamydomonas incerta</name>
    <dbReference type="NCBI Taxonomy" id="51695"/>
    <lineage>
        <taxon>Eukaryota</taxon>
        <taxon>Viridiplantae</taxon>
        <taxon>Chlorophyta</taxon>
        <taxon>core chlorophytes</taxon>
        <taxon>Chlorophyceae</taxon>
        <taxon>CS clade</taxon>
        <taxon>Chlamydomonadales</taxon>
        <taxon>Chlamydomonadaceae</taxon>
        <taxon>Chlamydomonas</taxon>
    </lineage>
</organism>
<feature type="transmembrane region" description="Helical" evidence="2">
    <location>
        <begin position="336"/>
        <end position="356"/>
    </location>
</feature>
<sequence>MEWSITVGIRPLQLSANNNNATVARPWGDPNLANLDPDPAAGGSLTAEVVGGVATWPRLKVRGWVGPYELFFRAYSPSDATLYQVSDLVVRARILPCMEGEALDLSWAQQSWGQPSWVSCARCSGGQFTLWRDNRPSLSDIDTPHYMQLMMELSQAAAASQAACLRCPNNAICPGGRLLVPNPGYWHSAQDSALLHRCPQQAACGNPMDGRRWPEIHRTQSTAATTLTNANASLSSGLSTGDLPGLSYDARSEWLIVCHQQLGTSSGGGGGTLEVAGNSTSSLVATEAAAAACGSAGGGGYMQLQCAVGYGGNLCATCTPGYFQDSELSCTSCPSLAYTVVIAILALLGTTLLILYTSYVTFEEQITLSRTCSNSLHKPNEKETSAADILKVLIVHVQFYVIVTRLSVPYPDSVSRLAAVTTAITGSENAFVYSHACFVSGLDSEGQARSQLAGTLITPFVVLFLSLLAWLLRRTVSKCLGPALPRAAGQPPQHLAHHQQANILYSRGALEPRGSAAGPARQSPGATIDEEPLPTPTGSDASALYAASAAAVSPTEQLQPQPPFSHGIRASEGGGSAFVTGGGLGAAAAKRAVTSGGGGLLSTATSLRLLGTEGAAVVDFAEDDCRDVSEPLAEATPPKPLRTVLSYAGSSGGTADAHTPSSASAAANVKDAADALAPPLSSAPSAQRRRTQDAAAAATPQGLHTCASGSVMPPPSAFALVQAPSLRGRLSLLRSVDSRPGTPHAPALVTSPSLRTIGSGKLQTALSSISRIPVVAGISESISESYQKSGVRRILSLLDSSLTLGEQLLVVLMITVFIVYPGWANATLSAFTCYIIDDGSTGLFPERQQATWPYGYWIRNMNLQCYTGTHLAVYVPVGVVSFVVLCLAPPVASFAILWRRRRQLTEPQVQLRYGFLYSRYKRRFWYWGSVQMLQQLLLVAVEMFGRALTQVDQQIAVLLVTFTLMALINMACSPAKSRLLTLLDFFSLAVLILTLSLSLFFVTADPLEPAQADAVGILIIAINAALLVSFAALLLRRTWLAVQEKLDKRLRKMWSRVATFKHIRDGAQEVTVEPAAQGHAPGDGLLDPDGQQRAAGANLLPPPPPLQPAASGPPLQPAASGSPLPQSYSATAVLASAAAATQAAASTASAADAGRPREGQQVVLPLPPHPLPAGRMKVVRVGQPPVRPTSSTAQPASYLLHQTSSSTAPKTGTAGHAPGSWSTSQAASQPPSQSSSQPPSQPPSQPSSQPPSQPPSQPSSSQPISTGQPTRLCGQPPRPGVQVTRPELPQVPPQPPQLLQPLFNQQAGGGARARPADQDPTPFALLQHMESLT</sequence>
<dbReference type="PANTHER" id="PTHR19862:SF14">
    <property type="entry name" value="WD REPEAT-CONTAINING PROTEIN 48"/>
    <property type="match status" value="1"/>
</dbReference>
<feature type="region of interest" description="Disordered" evidence="1">
    <location>
        <begin position="1149"/>
        <end position="1175"/>
    </location>
</feature>
<evidence type="ECO:0000256" key="2">
    <source>
        <dbReference type="SAM" id="Phobius"/>
    </source>
</evidence>
<dbReference type="Proteomes" id="UP000650467">
    <property type="component" value="Unassembled WGS sequence"/>
</dbReference>
<feature type="region of interest" description="Disordered" evidence="1">
    <location>
        <begin position="1204"/>
        <end position="1321"/>
    </location>
</feature>
<name>A0A835WF42_CHLIN</name>
<evidence type="ECO:0000256" key="1">
    <source>
        <dbReference type="SAM" id="MobiDB-lite"/>
    </source>
</evidence>
<dbReference type="GO" id="GO:0043130">
    <property type="term" value="F:ubiquitin binding"/>
    <property type="evidence" value="ECO:0007669"/>
    <property type="project" value="TreeGrafter"/>
</dbReference>
<feature type="compositionally biased region" description="Pro residues" evidence="1">
    <location>
        <begin position="1289"/>
        <end position="1298"/>
    </location>
</feature>
<feature type="transmembrane region" description="Helical" evidence="2">
    <location>
        <begin position="924"/>
        <end position="941"/>
    </location>
</feature>
<feature type="region of interest" description="Disordered" evidence="1">
    <location>
        <begin position="513"/>
        <end position="572"/>
    </location>
</feature>
<feature type="transmembrane region" description="Helical" evidence="2">
    <location>
        <begin position="452"/>
        <end position="472"/>
    </location>
</feature>
<evidence type="ECO:0000313" key="5">
    <source>
        <dbReference type="Proteomes" id="UP000650467"/>
    </source>
</evidence>
<feature type="transmembrane region" description="Helical" evidence="2">
    <location>
        <begin position="871"/>
        <end position="898"/>
    </location>
</feature>
<feature type="compositionally biased region" description="Low complexity" evidence="1">
    <location>
        <begin position="1108"/>
        <end position="1125"/>
    </location>
</feature>
<feature type="transmembrane region" description="Helical" evidence="2">
    <location>
        <begin position="802"/>
        <end position="823"/>
    </location>
</feature>
<dbReference type="Pfam" id="PF06011">
    <property type="entry name" value="TRP"/>
    <property type="match status" value="1"/>
</dbReference>
<dbReference type="InterPro" id="IPR051246">
    <property type="entry name" value="WDR48"/>
</dbReference>
<accession>A0A835WF42</accession>
<feature type="transmembrane region" description="Helical" evidence="2">
    <location>
        <begin position="979"/>
        <end position="1002"/>
    </location>
</feature>
<comment type="caution">
    <text evidence="4">The sequence shown here is derived from an EMBL/GenBank/DDBJ whole genome shotgun (WGS) entry which is preliminary data.</text>
</comment>
<dbReference type="GO" id="GO:0000724">
    <property type="term" value="P:double-strand break repair via homologous recombination"/>
    <property type="evidence" value="ECO:0007669"/>
    <property type="project" value="TreeGrafter"/>
</dbReference>
<feature type="transmembrane region" description="Helical" evidence="2">
    <location>
        <begin position="1014"/>
        <end position="1035"/>
    </location>
</feature>
<feature type="region of interest" description="Disordered" evidence="1">
    <location>
        <begin position="630"/>
        <end position="709"/>
    </location>
</feature>
<feature type="transmembrane region" description="Helical" evidence="2">
    <location>
        <begin position="953"/>
        <end position="972"/>
    </location>
</feature>
<keyword evidence="2" id="KW-0472">Membrane</keyword>
<dbReference type="PANTHER" id="PTHR19862">
    <property type="entry name" value="WD REPEAT-CONTAINING PROTEIN 48"/>
    <property type="match status" value="1"/>
</dbReference>
<keyword evidence="2" id="KW-0812">Transmembrane</keyword>
<keyword evidence="5" id="KW-1185">Reference proteome</keyword>
<feature type="compositionally biased region" description="Pro residues" evidence="1">
    <location>
        <begin position="1239"/>
        <end position="1257"/>
    </location>
</feature>
<gene>
    <name evidence="4" type="ORF">HXX76_000895</name>
</gene>
<dbReference type="OrthoDB" id="547225at2759"/>
<dbReference type="InterPro" id="IPR010308">
    <property type="entry name" value="TRP_C"/>
</dbReference>
<feature type="compositionally biased region" description="Low complexity" evidence="1">
    <location>
        <begin position="539"/>
        <end position="553"/>
    </location>
</feature>
<feature type="compositionally biased region" description="Low complexity" evidence="1">
    <location>
        <begin position="1224"/>
        <end position="1238"/>
    </location>
</feature>